<evidence type="ECO:0000313" key="3">
    <source>
        <dbReference type="EMBL" id="TWT53440.1"/>
    </source>
</evidence>
<reference evidence="3 4" key="1">
    <citation type="submission" date="2019-02" db="EMBL/GenBank/DDBJ databases">
        <title>Deep-cultivation of Planctomycetes and their phenomic and genomic characterization uncovers novel biology.</title>
        <authorList>
            <person name="Wiegand S."/>
            <person name="Jogler M."/>
            <person name="Boedeker C."/>
            <person name="Pinto D."/>
            <person name="Vollmers J."/>
            <person name="Rivas-Marin E."/>
            <person name="Kohn T."/>
            <person name="Peeters S.H."/>
            <person name="Heuer A."/>
            <person name="Rast P."/>
            <person name="Oberbeckmann S."/>
            <person name="Bunk B."/>
            <person name="Jeske O."/>
            <person name="Meyerdierks A."/>
            <person name="Storesund J.E."/>
            <person name="Kallscheuer N."/>
            <person name="Luecker S."/>
            <person name="Lage O.M."/>
            <person name="Pohl T."/>
            <person name="Merkel B.J."/>
            <person name="Hornburger P."/>
            <person name="Mueller R.-W."/>
            <person name="Bruemmer F."/>
            <person name="Labrenz M."/>
            <person name="Spormann A.M."/>
            <person name="Op Den Camp H."/>
            <person name="Overmann J."/>
            <person name="Amann R."/>
            <person name="Jetten M.S.M."/>
            <person name="Mascher T."/>
            <person name="Medema M.H."/>
            <person name="Devos D.P."/>
            <person name="Kaster A.-K."/>
            <person name="Ovreas L."/>
            <person name="Rohde M."/>
            <person name="Galperin M.Y."/>
            <person name="Jogler C."/>
        </authorList>
    </citation>
    <scope>NUCLEOTIDE SEQUENCE [LARGE SCALE GENOMIC DNA]</scope>
    <source>
        <strain evidence="3 4">Pla22</strain>
    </source>
</reference>
<dbReference type="Proteomes" id="UP000316598">
    <property type="component" value="Unassembled WGS sequence"/>
</dbReference>
<dbReference type="EMBL" id="SJPI01000001">
    <property type="protein sequence ID" value="TWT53440.1"/>
    <property type="molecule type" value="Genomic_DNA"/>
</dbReference>
<accession>A0A5C5WSG7</accession>
<dbReference type="OrthoDB" id="290421at2"/>
<keyword evidence="4" id="KW-1185">Reference proteome</keyword>
<comment type="caution">
    <text evidence="3">The sequence shown here is derived from an EMBL/GenBank/DDBJ whole genome shotgun (WGS) entry which is preliminary data.</text>
</comment>
<feature type="transmembrane region" description="Helical" evidence="2">
    <location>
        <begin position="70"/>
        <end position="89"/>
    </location>
</feature>
<dbReference type="AlphaFoldDB" id="A0A5C5WSG7"/>
<evidence type="ECO:0000256" key="1">
    <source>
        <dbReference type="SAM" id="MobiDB-lite"/>
    </source>
</evidence>
<organism evidence="3 4">
    <name type="scientific">Rubripirellula amarantea</name>
    <dbReference type="NCBI Taxonomy" id="2527999"/>
    <lineage>
        <taxon>Bacteria</taxon>
        <taxon>Pseudomonadati</taxon>
        <taxon>Planctomycetota</taxon>
        <taxon>Planctomycetia</taxon>
        <taxon>Pirellulales</taxon>
        <taxon>Pirellulaceae</taxon>
        <taxon>Rubripirellula</taxon>
    </lineage>
</organism>
<evidence type="ECO:0000313" key="4">
    <source>
        <dbReference type="Proteomes" id="UP000316598"/>
    </source>
</evidence>
<gene>
    <name evidence="3" type="ORF">Pla22_10690</name>
</gene>
<keyword evidence="2" id="KW-0812">Transmembrane</keyword>
<keyword evidence="2" id="KW-1133">Transmembrane helix</keyword>
<evidence type="ECO:0008006" key="5">
    <source>
        <dbReference type="Google" id="ProtNLM"/>
    </source>
</evidence>
<proteinExistence type="predicted"/>
<feature type="region of interest" description="Disordered" evidence="1">
    <location>
        <begin position="1"/>
        <end position="24"/>
    </location>
</feature>
<protein>
    <recommendedName>
        <fullName evidence="5">Transmembrane protein</fullName>
    </recommendedName>
</protein>
<feature type="transmembrane region" description="Helical" evidence="2">
    <location>
        <begin position="101"/>
        <end position="125"/>
    </location>
</feature>
<feature type="region of interest" description="Disordered" evidence="1">
    <location>
        <begin position="39"/>
        <end position="60"/>
    </location>
</feature>
<name>A0A5C5WSG7_9BACT</name>
<sequence length="131" mass="14576">MDNDQPDESEYRLLPSKFDSGGRDPVAYEAKLVHEDNRPEMARPPQYCDGEDVTSGTRPTGNEKLLQSKAVVLGILFLVTGALGIPLLWSNKNFGPTERMFWAITVIVYTLALMVFAGGVCYWSYRQITGA</sequence>
<keyword evidence="2" id="KW-0472">Membrane</keyword>
<evidence type="ECO:0000256" key="2">
    <source>
        <dbReference type="SAM" id="Phobius"/>
    </source>
</evidence>
<dbReference type="RefSeq" id="WP_146513660.1">
    <property type="nucleotide sequence ID" value="NZ_SJPI01000001.1"/>
</dbReference>